<gene>
    <name evidence="3 5" type="ORF">BDZ99DRAFT_466534</name>
</gene>
<dbReference type="Pfam" id="PF08242">
    <property type="entry name" value="Methyltransf_12"/>
    <property type="match status" value="1"/>
</dbReference>
<reference evidence="5" key="3">
    <citation type="submission" date="2025-04" db="UniProtKB">
        <authorList>
            <consortium name="RefSeq"/>
        </authorList>
    </citation>
    <scope>IDENTIFICATION</scope>
    <source>
        <strain evidence="5">CBS 304.34</strain>
    </source>
</reference>
<dbReference type="GO" id="GO:0032259">
    <property type="term" value="P:methylation"/>
    <property type="evidence" value="ECO:0007669"/>
    <property type="project" value="UniProtKB-KW"/>
</dbReference>
<keyword evidence="1" id="KW-0732">Signal</keyword>
<evidence type="ECO:0000313" key="3">
    <source>
        <dbReference type="EMBL" id="KAF2805565.1"/>
    </source>
</evidence>
<reference evidence="5" key="2">
    <citation type="submission" date="2020-04" db="EMBL/GenBank/DDBJ databases">
        <authorList>
            <consortium name="NCBI Genome Project"/>
        </authorList>
    </citation>
    <scope>NUCLEOTIDE SEQUENCE</scope>
    <source>
        <strain evidence="5">CBS 304.34</strain>
    </source>
</reference>
<dbReference type="AlphaFoldDB" id="A0A6A6YBU1"/>
<evidence type="ECO:0000256" key="1">
    <source>
        <dbReference type="SAM" id="SignalP"/>
    </source>
</evidence>
<evidence type="ECO:0000313" key="5">
    <source>
        <dbReference type="RefSeq" id="XP_033572529.1"/>
    </source>
</evidence>
<feature type="chain" id="PRO_5044628981" evidence="1">
    <location>
        <begin position="32"/>
        <end position="258"/>
    </location>
</feature>
<dbReference type="SUPFAM" id="SSF53335">
    <property type="entry name" value="S-adenosyl-L-methionine-dependent methyltransferases"/>
    <property type="match status" value="1"/>
</dbReference>
<dbReference type="Gene3D" id="3.40.50.150">
    <property type="entry name" value="Vaccinia Virus protein VP39"/>
    <property type="match status" value="1"/>
</dbReference>
<keyword evidence="4" id="KW-1185">Reference proteome</keyword>
<feature type="domain" description="Methyltransferase type 12" evidence="2">
    <location>
        <begin position="83"/>
        <end position="184"/>
    </location>
</feature>
<accession>A0A6A6YBU1</accession>
<reference evidence="3 5" key="1">
    <citation type="journal article" date="2020" name="Stud. Mycol.">
        <title>101 Dothideomycetes genomes: a test case for predicting lifestyles and emergence of pathogens.</title>
        <authorList>
            <person name="Haridas S."/>
            <person name="Albert R."/>
            <person name="Binder M."/>
            <person name="Bloem J."/>
            <person name="Labutti K."/>
            <person name="Salamov A."/>
            <person name="Andreopoulos B."/>
            <person name="Baker S."/>
            <person name="Barry K."/>
            <person name="Bills G."/>
            <person name="Bluhm B."/>
            <person name="Cannon C."/>
            <person name="Castanera R."/>
            <person name="Culley D."/>
            <person name="Daum C."/>
            <person name="Ezra D."/>
            <person name="Gonzalez J."/>
            <person name="Henrissat B."/>
            <person name="Kuo A."/>
            <person name="Liang C."/>
            <person name="Lipzen A."/>
            <person name="Lutzoni F."/>
            <person name="Magnuson J."/>
            <person name="Mondo S."/>
            <person name="Nolan M."/>
            <person name="Ohm R."/>
            <person name="Pangilinan J."/>
            <person name="Park H.-J."/>
            <person name="Ramirez L."/>
            <person name="Alfaro M."/>
            <person name="Sun H."/>
            <person name="Tritt A."/>
            <person name="Yoshinaga Y."/>
            <person name="Zwiers L.-H."/>
            <person name="Turgeon B."/>
            <person name="Goodwin S."/>
            <person name="Spatafora J."/>
            <person name="Crous P."/>
            <person name="Grigoriev I."/>
        </authorList>
    </citation>
    <scope>NUCLEOTIDE SEQUENCE</scope>
    <source>
        <strain evidence="3 5">CBS 304.34</strain>
    </source>
</reference>
<dbReference type="InterPro" id="IPR013217">
    <property type="entry name" value="Methyltransf_12"/>
</dbReference>
<evidence type="ECO:0000259" key="2">
    <source>
        <dbReference type="Pfam" id="PF08242"/>
    </source>
</evidence>
<dbReference type="EMBL" id="MU003709">
    <property type="protein sequence ID" value="KAF2805565.1"/>
    <property type="molecule type" value="Genomic_DNA"/>
</dbReference>
<dbReference type="InterPro" id="IPR052356">
    <property type="entry name" value="Thiol_S-MT"/>
</dbReference>
<dbReference type="PANTHER" id="PTHR45036:SF1">
    <property type="entry name" value="METHYLTRANSFERASE LIKE 7A"/>
    <property type="match status" value="1"/>
</dbReference>
<keyword evidence="3" id="KW-0808">Transferase</keyword>
<feature type="signal peptide" evidence="1">
    <location>
        <begin position="1"/>
        <end position="31"/>
    </location>
</feature>
<dbReference type="GeneID" id="54461692"/>
<organism evidence="3">
    <name type="scientific">Mytilinidion resinicola</name>
    <dbReference type="NCBI Taxonomy" id="574789"/>
    <lineage>
        <taxon>Eukaryota</taxon>
        <taxon>Fungi</taxon>
        <taxon>Dikarya</taxon>
        <taxon>Ascomycota</taxon>
        <taxon>Pezizomycotina</taxon>
        <taxon>Dothideomycetes</taxon>
        <taxon>Pleosporomycetidae</taxon>
        <taxon>Mytilinidiales</taxon>
        <taxon>Mytilinidiaceae</taxon>
        <taxon>Mytilinidion</taxon>
    </lineage>
</organism>
<dbReference type="PANTHER" id="PTHR45036">
    <property type="entry name" value="METHYLTRANSFERASE LIKE 7B"/>
    <property type="match status" value="1"/>
</dbReference>
<keyword evidence="3 5" id="KW-0489">Methyltransferase</keyword>
<protein>
    <submittedName>
        <fullName evidence="3 5">Methyltransferase type 11</fullName>
    </submittedName>
</protein>
<proteinExistence type="predicted"/>
<name>A0A6A6YBU1_9PEZI</name>
<dbReference type="InterPro" id="IPR029063">
    <property type="entry name" value="SAM-dependent_MTases_sf"/>
</dbReference>
<dbReference type="RefSeq" id="XP_033572529.1">
    <property type="nucleotide sequence ID" value="XM_033720799.1"/>
</dbReference>
<sequence>MALKDRLRGIFRPFLLIWLSIQLHYAALKEALRKDGLASLTHPHRIRDAAKAKLLIITSDGFIAFENTTVVPSLVRAAHGTILELGPGPGNQIHRYDASRVDFVYAVDPNPHYGAAIAAKLEKLDRQDKYKFLVCGVEDSEILRREGVTEGSMDTVLSIQVLCAVGDVKSVMREVWKLLRPGGSFVFWEHERSRDAATAVAQVCWNPAWSALVGCCLHRDIKADILAAGEWENPGDIVVDDEPYSCLPRIWGVLKKKA</sequence>
<dbReference type="CDD" id="cd02440">
    <property type="entry name" value="AdoMet_MTases"/>
    <property type="match status" value="1"/>
</dbReference>
<dbReference type="GO" id="GO:0008168">
    <property type="term" value="F:methyltransferase activity"/>
    <property type="evidence" value="ECO:0007669"/>
    <property type="project" value="UniProtKB-KW"/>
</dbReference>
<evidence type="ECO:0000313" key="4">
    <source>
        <dbReference type="Proteomes" id="UP000504636"/>
    </source>
</evidence>
<dbReference type="OrthoDB" id="540004at2759"/>
<dbReference type="Proteomes" id="UP000504636">
    <property type="component" value="Unplaced"/>
</dbReference>